<comment type="caution">
    <text evidence="2">The sequence shown here is derived from an EMBL/GenBank/DDBJ whole genome shotgun (WGS) entry which is preliminary data.</text>
</comment>
<reference evidence="3" key="2">
    <citation type="submission" date="2019-06" db="EMBL/GenBank/DDBJ databases">
        <title>Co-occurence of chitin degradation, pigmentation and bioactivity in marine Pseudoalteromonas.</title>
        <authorList>
            <person name="Sonnenschein E.C."/>
            <person name="Bech P.K."/>
        </authorList>
    </citation>
    <scope>NUCLEOTIDE SEQUENCE [LARGE SCALE GENOMIC DNA]</scope>
    <source>
        <strain evidence="3">S2897</strain>
    </source>
</reference>
<sequence length="117" mass="13335">MRLLTGLLLTLSLAACSEPQTRYYASYADAHRAQLFEQGELPEVLPLSAKAFQVNTHADRKRATGRFKIAPADINTFASRLQQSPYPGYEFVYYHGAQVWLFNIHKDGKVEYRSHSK</sequence>
<dbReference type="AlphaFoldDB" id="A0A5S3Z5U1"/>
<evidence type="ECO:0000313" key="3">
    <source>
        <dbReference type="Proteomes" id="UP000305874"/>
    </source>
</evidence>
<feature type="domain" description="YbbD head" evidence="1">
    <location>
        <begin position="19"/>
        <end position="68"/>
    </location>
</feature>
<dbReference type="RefSeq" id="WP_138547779.1">
    <property type="nucleotide sequence ID" value="NZ_PNCG01000005.1"/>
</dbReference>
<protein>
    <recommendedName>
        <fullName evidence="1">YbbD head domain-containing protein</fullName>
    </recommendedName>
</protein>
<proteinExistence type="predicted"/>
<dbReference type="Pfam" id="PF26610">
    <property type="entry name" value="YbbD_head"/>
    <property type="match status" value="1"/>
</dbReference>
<gene>
    <name evidence="2" type="ORF">CWC05_06950</name>
</gene>
<reference evidence="2 3" key="1">
    <citation type="submission" date="2017-12" db="EMBL/GenBank/DDBJ databases">
        <authorList>
            <person name="Paulsen S."/>
            <person name="Gram L.K."/>
        </authorList>
    </citation>
    <scope>NUCLEOTIDE SEQUENCE [LARGE SCALE GENOMIC DNA]</scope>
    <source>
        <strain evidence="2 3">S2897</strain>
    </source>
</reference>
<evidence type="ECO:0000259" key="1">
    <source>
        <dbReference type="Pfam" id="PF26610"/>
    </source>
</evidence>
<dbReference type="PROSITE" id="PS51257">
    <property type="entry name" value="PROKAR_LIPOPROTEIN"/>
    <property type="match status" value="1"/>
</dbReference>
<organism evidence="2 3">
    <name type="scientific">Pseudoalteromonas ruthenica</name>
    <dbReference type="NCBI Taxonomy" id="151081"/>
    <lineage>
        <taxon>Bacteria</taxon>
        <taxon>Pseudomonadati</taxon>
        <taxon>Pseudomonadota</taxon>
        <taxon>Gammaproteobacteria</taxon>
        <taxon>Alteromonadales</taxon>
        <taxon>Pseudoalteromonadaceae</taxon>
        <taxon>Pseudoalteromonas</taxon>
    </lineage>
</organism>
<name>A0A5S3Z5U1_9GAMM</name>
<evidence type="ECO:0000313" key="2">
    <source>
        <dbReference type="EMBL" id="TMP87588.1"/>
    </source>
</evidence>
<accession>A0A5S3Z5U1</accession>
<dbReference type="Proteomes" id="UP000305874">
    <property type="component" value="Unassembled WGS sequence"/>
</dbReference>
<dbReference type="InterPro" id="IPR058827">
    <property type="entry name" value="YbbD_head"/>
</dbReference>
<dbReference type="EMBL" id="PNCG01000005">
    <property type="protein sequence ID" value="TMP87588.1"/>
    <property type="molecule type" value="Genomic_DNA"/>
</dbReference>